<accession>A0A0A9AMZ6</accession>
<proteinExistence type="predicted"/>
<protein>
    <submittedName>
        <fullName evidence="2">Uncharacterized protein</fullName>
    </submittedName>
</protein>
<name>A0A0A9AMZ6_ARUDO</name>
<reference evidence="2" key="2">
    <citation type="journal article" date="2015" name="Data Brief">
        <title>Shoot transcriptome of the giant reed, Arundo donax.</title>
        <authorList>
            <person name="Barrero R.A."/>
            <person name="Guerrero F.D."/>
            <person name="Moolhuijzen P."/>
            <person name="Goolsby J.A."/>
            <person name="Tidwell J."/>
            <person name="Bellgard S.E."/>
            <person name="Bellgard M.I."/>
        </authorList>
    </citation>
    <scope>NUCLEOTIDE SEQUENCE</scope>
    <source>
        <tissue evidence="2">Shoot tissue taken approximately 20 cm above the soil surface</tissue>
    </source>
</reference>
<reference evidence="2" key="1">
    <citation type="submission" date="2014-09" db="EMBL/GenBank/DDBJ databases">
        <authorList>
            <person name="Magalhaes I.L.F."/>
            <person name="Oliveira U."/>
            <person name="Santos F.R."/>
            <person name="Vidigal T.H.D.A."/>
            <person name="Brescovit A.D."/>
            <person name="Santos A.J."/>
        </authorList>
    </citation>
    <scope>NUCLEOTIDE SEQUENCE</scope>
    <source>
        <tissue evidence="2">Shoot tissue taken approximately 20 cm above the soil surface</tissue>
    </source>
</reference>
<dbReference type="AlphaFoldDB" id="A0A0A9AMZ6"/>
<organism evidence="2">
    <name type="scientific">Arundo donax</name>
    <name type="common">Giant reed</name>
    <name type="synonym">Donax arundinaceus</name>
    <dbReference type="NCBI Taxonomy" id="35708"/>
    <lineage>
        <taxon>Eukaryota</taxon>
        <taxon>Viridiplantae</taxon>
        <taxon>Streptophyta</taxon>
        <taxon>Embryophyta</taxon>
        <taxon>Tracheophyta</taxon>
        <taxon>Spermatophyta</taxon>
        <taxon>Magnoliopsida</taxon>
        <taxon>Liliopsida</taxon>
        <taxon>Poales</taxon>
        <taxon>Poaceae</taxon>
        <taxon>PACMAD clade</taxon>
        <taxon>Arundinoideae</taxon>
        <taxon>Arundineae</taxon>
        <taxon>Arundo</taxon>
    </lineage>
</organism>
<evidence type="ECO:0000313" key="2">
    <source>
        <dbReference type="EMBL" id="JAD50305.1"/>
    </source>
</evidence>
<keyword evidence="1" id="KW-0812">Transmembrane</keyword>
<keyword evidence="1" id="KW-0472">Membrane</keyword>
<keyword evidence="1" id="KW-1133">Transmembrane helix</keyword>
<dbReference type="EMBL" id="GBRH01247590">
    <property type="protein sequence ID" value="JAD50305.1"/>
    <property type="molecule type" value="Transcribed_RNA"/>
</dbReference>
<evidence type="ECO:0000256" key="1">
    <source>
        <dbReference type="SAM" id="Phobius"/>
    </source>
</evidence>
<sequence length="67" mass="7591">MKHICCTPFKDCLPSEYPCEKILEDMKLYIEENVSSPSQATVSDCFSIFGTLVVVYHCGLLIFVLLK</sequence>
<feature type="transmembrane region" description="Helical" evidence="1">
    <location>
        <begin position="46"/>
        <end position="66"/>
    </location>
</feature>